<evidence type="ECO:0000313" key="2">
    <source>
        <dbReference type="EMBL" id="QDU67733.1"/>
    </source>
</evidence>
<dbReference type="SUPFAM" id="SSF53474">
    <property type="entry name" value="alpha/beta-Hydrolases"/>
    <property type="match status" value="1"/>
</dbReference>
<dbReference type="Gene3D" id="3.40.50.1820">
    <property type="entry name" value="alpha/beta hydrolase"/>
    <property type="match status" value="1"/>
</dbReference>
<reference evidence="2 3" key="1">
    <citation type="submission" date="2019-02" db="EMBL/GenBank/DDBJ databases">
        <title>Deep-cultivation of Planctomycetes and their phenomic and genomic characterization uncovers novel biology.</title>
        <authorList>
            <person name="Wiegand S."/>
            <person name="Jogler M."/>
            <person name="Boedeker C."/>
            <person name="Pinto D."/>
            <person name="Vollmers J."/>
            <person name="Rivas-Marin E."/>
            <person name="Kohn T."/>
            <person name="Peeters S.H."/>
            <person name="Heuer A."/>
            <person name="Rast P."/>
            <person name="Oberbeckmann S."/>
            <person name="Bunk B."/>
            <person name="Jeske O."/>
            <person name="Meyerdierks A."/>
            <person name="Storesund J.E."/>
            <person name="Kallscheuer N."/>
            <person name="Luecker S."/>
            <person name="Lage O.M."/>
            <person name="Pohl T."/>
            <person name="Merkel B.J."/>
            <person name="Hornburger P."/>
            <person name="Mueller R.-W."/>
            <person name="Bruemmer F."/>
            <person name="Labrenz M."/>
            <person name="Spormann A.M."/>
            <person name="Op den Camp H."/>
            <person name="Overmann J."/>
            <person name="Amann R."/>
            <person name="Jetten M.S.M."/>
            <person name="Mascher T."/>
            <person name="Medema M.H."/>
            <person name="Devos D.P."/>
            <person name="Kaster A.-K."/>
            <person name="Ovreas L."/>
            <person name="Rohde M."/>
            <person name="Galperin M.Y."/>
            <person name="Jogler C."/>
        </authorList>
    </citation>
    <scope>NUCLEOTIDE SEQUENCE [LARGE SCALE GENOMIC DNA]</scope>
    <source>
        <strain evidence="2 3">Pla133</strain>
    </source>
</reference>
<evidence type="ECO:0000313" key="3">
    <source>
        <dbReference type="Proteomes" id="UP000316921"/>
    </source>
</evidence>
<sequence>MTDMHCGRVLGRIARRVGAVALAIGTAIAGAGEVQAQVSATPGGPSGGGTGTSPSSGAGRSQGSLRVPGSPITFHTANSKGGWFYLAPGIKARWVHDYPVWSGHPTVEIILAAGVSGHPTQEEKLLLQFPPNLFQIPESERAIVVAFHPYGVSYASPFNGSLLPALCEQRNWILLAPMGLNQTNFASVESQNTLDIVMALVLKILPFNRERVYTVGFSMGGLNAVSYAMRKQDPNGIRVAGVINHTGTMDVIQDYENGSSALKLILEDDEHFGGSPTEVPFAWERINPTKLTAANKVDPDRAPATNLVDLPIYLHVNTQDNQQGLVNMTYALHDYLLSLGADVFLSEVQAGSTHHWSTMDMAAALDFIDSGIAPGPAPSKGPVLELFADREDRYRLSEVLEIEPNLVANYRIVVQSPAVNAFAVQSTRAVRELALDLAPMKIDPAKVLTITTWSADFKAVTLVLRGYAKAPSTITVNGAPPTAWSYDPVTKELSIKPTANGSFAVVQVLP</sequence>
<evidence type="ECO:0000256" key="1">
    <source>
        <dbReference type="SAM" id="MobiDB-lite"/>
    </source>
</evidence>
<dbReference type="EMBL" id="CP036287">
    <property type="protein sequence ID" value="QDU67733.1"/>
    <property type="molecule type" value="Genomic_DNA"/>
</dbReference>
<keyword evidence="3" id="KW-1185">Reference proteome</keyword>
<dbReference type="RefSeq" id="WP_419191511.1">
    <property type="nucleotide sequence ID" value="NZ_CP036296.1"/>
</dbReference>
<dbReference type="KEGG" id="pbap:Pla133_28220"/>
<protein>
    <recommendedName>
        <fullName evidence="4">Alpha/beta hydrolase family protein</fullName>
    </recommendedName>
</protein>
<proteinExistence type="predicted"/>
<feature type="region of interest" description="Disordered" evidence="1">
    <location>
        <begin position="38"/>
        <end position="70"/>
    </location>
</feature>
<organism evidence="2 3">
    <name type="scientific">Engelhardtia mirabilis</name>
    <dbReference type="NCBI Taxonomy" id="2528011"/>
    <lineage>
        <taxon>Bacteria</taxon>
        <taxon>Pseudomonadati</taxon>
        <taxon>Planctomycetota</taxon>
        <taxon>Planctomycetia</taxon>
        <taxon>Planctomycetia incertae sedis</taxon>
        <taxon>Engelhardtia</taxon>
    </lineage>
</organism>
<accession>A0A518BLA1</accession>
<evidence type="ECO:0008006" key="4">
    <source>
        <dbReference type="Google" id="ProtNLM"/>
    </source>
</evidence>
<dbReference type="InterPro" id="IPR029058">
    <property type="entry name" value="AB_hydrolase_fold"/>
</dbReference>
<gene>
    <name evidence="2" type="ORF">Pla133_28220</name>
</gene>
<dbReference type="Proteomes" id="UP000316921">
    <property type="component" value="Chromosome"/>
</dbReference>
<dbReference type="AlphaFoldDB" id="A0A518BLA1"/>
<name>A0A518BLA1_9BACT</name>